<evidence type="ECO:0000313" key="1">
    <source>
        <dbReference type="EMBL" id="CAG8764766.1"/>
    </source>
</evidence>
<feature type="non-terminal residue" evidence="1">
    <location>
        <position position="1"/>
    </location>
</feature>
<comment type="caution">
    <text evidence="1">The sequence shown here is derived from an EMBL/GenBank/DDBJ whole genome shotgun (WGS) entry which is preliminary data.</text>
</comment>
<proteinExistence type="predicted"/>
<accession>A0ACA9QT08</accession>
<dbReference type="Proteomes" id="UP000789366">
    <property type="component" value="Unassembled WGS sequence"/>
</dbReference>
<organism evidence="1 2">
    <name type="scientific">Cetraspora pellucida</name>
    <dbReference type="NCBI Taxonomy" id="1433469"/>
    <lineage>
        <taxon>Eukaryota</taxon>
        <taxon>Fungi</taxon>
        <taxon>Fungi incertae sedis</taxon>
        <taxon>Mucoromycota</taxon>
        <taxon>Glomeromycotina</taxon>
        <taxon>Glomeromycetes</taxon>
        <taxon>Diversisporales</taxon>
        <taxon>Gigasporaceae</taxon>
        <taxon>Cetraspora</taxon>
    </lineage>
</organism>
<feature type="non-terminal residue" evidence="1">
    <location>
        <position position="41"/>
    </location>
</feature>
<keyword evidence="2" id="KW-1185">Reference proteome</keyword>
<sequence length="41" mass="4806">LRSKIIGSHMHLHSLIPNINGFYLSANDIWEQSTKQIYEFC</sequence>
<dbReference type="EMBL" id="CAJVPW010050421">
    <property type="protein sequence ID" value="CAG8764766.1"/>
    <property type="molecule type" value="Genomic_DNA"/>
</dbReference>
<name>A0ACA9QT08_9GLOM</name>
<gene>
    <name evidence="1" type="ORF">SPELUC_LOCUS15379</name>
</gene>
<reference evidence="1" key="1">
    <citation type="submission" date="2021-06" db="EMBL/GenBank/DDBJ databases">
        <authorList>
            <person name="Kallberg Y."/>
            <person name="Tangrot J."/>
            <person name="Rosling A."/>
        </authorList>
    </citation>
    <scope>NUCLEOTIDE SEQUENCE</scope>
    <source>
        <strain evidence="1">28 12/20/2015</strain>
    </source>
</reference>
<protein>
    <submittedName>
        <fullName evidence="1">7961_t:CDS:1</fullName>
    </submittedName>
</protein>
<evidence type="ECO:0000313" key="2">
    <source>
        <dbReference type="Proteomes" id="UP000789366"/>
    </source>
</evidence>